<evidence type="ECO:0000256" key="3">
    <source>
        <dbReference type="ARBA" id="ARBA00008770"/>
    </source>
</evidence>
<dbReference type="NCBIfam" id="TIGR01484">
    <property type="entry name" value="HAD-SF-IIB"/>
    <property type="match status" value="1"/>
</dbReference>
<dbReference type="UniPathway" id="UPA00299"/>
<dbReference type="SFLD" id="SFLDS00003">
    <property type="entry name" value="Haloacid_Dehalogenase"/>
    <property type="match status" value="1"/>
</dbReference>
<dbReference type="AlphaFoldDB" id="A0A1H3TFH7"/>
<dbReference type="NCBIfam" id="TIGR00685">
    <property type="entry name" value="T6PP"/>
    <property type="match status" value="1"/>
</dbReference>
<dbReference type="InterPro" id="IPR003337">
    <property type="entry name" value="Trehalose_PPase"/>
</dbReference>
<dbReference type="GO" id="GO:0005992">
    <property type="term" value="P:trehalose biosynthetic process"/>
    <property type="evidence" value="ECO:0007669"/>
    <property type="project" value="UniProtKB-UniPathway"/>
</dbReference>
<dbReference type="GO" id="GO:0046872">
    <property type="term" value="F:metal ion binding"/>
    <property type="evidence" value="ECO:0007669"/>
    <property type="project" value="UniProtKB-KW"/>
</dbReference>
<reference evidence="8" key="1">
    <citation type="submission" date="2016-10" db="EMBL/GenBank/DDBJ databases">
        <authorList>
            <person name="Varghese N."/>
            <person name="Submissions S."/>
        </authorList>
    </citation>
    <scope>NUCLEOTIDE SEQUENCE [LARGE SCALE GENOMIC DNA]</scope>
    <source>
        <strain evidence="8">CGMCC 4.3530</strain>
    </source>
</reference>
<comment type="similarity">
    <text evidence="3 6">Belongs to the trehalose phosphatase family.</text>
</comment>
<keyword evidence="4 6" id="KW-0378">Hydrolase</keyword>
<dbReference type="InterPro" id="IPR036412">
    <property type="entry name" value="HAD-like_sf"/>
</dbReference>
<dbReference type="OrthoDB" id="9797743at2"/>
<keyword evidence="8" id="KW-1185">Reference proteome</keyword>
<evidence type="ECO:0000256" key="1">
    <source>
        <dbReference type="ARBA" id="ARBA00000500"/>
    </source>
</evidence>
<protein>
    <recommendedName>
        <fullName evidence="6">Trehalose 6-phosphate phosphatase</fullName>
        <ecNumber evidence="6">3.1.3.12</ecNumber>
    </recommendedName>
</protein>
<dbReference type="InterPro" id="IPR023198">
    <property type="entry name" value="PGP-like_dom2"/>
</dbReference>
<dbReference type="Gene3D" id="3.40.50.1000">
    <property type="entry name" value="HAD superfamily/HAD-like"/>
    <property type="match status" value="2"/>
</dbReference>
<evidence type="ECO:0000256" key="4">
    <source>
        <dbReference type="ARBA" id="ARBA00022801"/>
    </source>
</evidence>
<dbReference type="NCBIfam" id="TIGR01509">
    <property type="entry name" value="HAD-SF-IA-v3"/>
    <property type="match status" value="1"/>
</dbReference>
<dbReference type="EMBL" id="FNOK01000081">
    <property type="protein sequence ID" value="SDZ48697.1"/>
    <property type="molecule type" value="Genomic_DNA"/>
</dbReference>
<dbReference type="GO" id="GO:0004805">
    <property type="term" value="F:trehalose-phosphatase activity"/>
    <property type="evidence" value="ECO:0007669"/>
    <property type="project" value="UniProtKB-EC"/>
</dbReference>
<dbReference type="Proteomes" id="UP000199529">
    <property type="component" value="Unassembled WGS sequence"/>
</dbReference>
<dbReference type="Gene3D" id="1.10.150.240">
    <property type="entry name" value="Putative phosphatase, domain 2"/>
    <property type="match status" value="1"/>
</dbReference>
<dbReference type="Pfam" id="PF02358">
    <property type="entry name" value="Trehalose_PPase"/>
    <property type="match status" value="1"/>
</dbReference>
<dbReference type="PANTHER" id="PTHR43768">
    <property type="entry name" value="TREHALOSE 6-PHOSPHATE PHOSPHATASE"/>
    <property type="match status" value="1"/>
</dbReference>
<dbReference type="STRING" id="418495.SAMN05216215_108126"/>
<name>A0A1H3TFH7_9PSEU</name>
<sequence length="521" mass="56707">MVTTNIDPCRHRAVLFDMDGVITDTASVHAAAWKRLFDRYLADRPRMPGEDHRPFSAADYTRYVEGKPRVDGVLDFLGSRGIALPHGSADDDIGLETGHGLGKLKDRYFRDALASASTLLFGDAVPLIDSLRRHGIRTAVTSASHNCARVLEQAGAAQLFDVRVDGVLADELGLPGKPEPAVFLEAARRLDTQASASVVVEDAQAGVQAARIGGFGLVIGVARTGPPSRLLEAGADVVVSALSDVSVSESIERRLSEVPDGLDRWNDIVDRLQGRRIVLLLDFDGTLAPIRNDPTKVAMPLKARQVLQQLVRTCPVAILSGRDLQDVRLRVRIDGLWYAGSHGFELAGPGDEPITQEAGDSALPDLDDAERLLSSELEPVPGARVDRKRFALAVHYRNVRPDDVDHVISTVDRIGDSFPALRTTHGRRVVELLPDIDWNKGRALRWLLDRMGFSGADVVPVFAGDDYTDEDALREIHDDGIGIVVRSVEHGDRLTWAHYSVDNPRALSALLARFASLLGTA</sequence>
<evidence type="ECO:0000313" key="8">
    <source>
        <dbReference type="Proteomes" id="UP000199529"/>
    </source>
</evidence>
<keyword evidence="6" id="KW-0479">Metal-binding</keyword>
<evidence type="ECO:0000256" key="2">
    <source>
        <dbReference type="ARBA" id="ARBA00005199"/>
    </source>
</evidence>
<gene>
    <name evidence="7" type="ORF">SAMN05216215_108126</name>
</gene>
<comment type="cofactor">
    <cofactor evidence="6">
        <name>Mg(2+)</name>
        <dbReference type="ChEBI" id="CHEBI:18420"/>
    </cofactor>
</comment>
<comment type="pathway">
    <text evidence="2 6">Glycan biosynthesis; trehalose biosynthesis.</text>
</comment>
<dbReference type="Pfam" id="PF00702">
    <property type="entry name" value="Hydrolase"/>
    <property type="match status" value="1"/>
</dbReference>
<dbReference type="SUPFAM" id="SSF56784">
    <property type="entry name" value="HAD-like"/>
    <property type="match status" value="2"/>
</dbReference>
<organism evidence="7 8">
    <name type="scientific">Saccharopolyspora shandongensis</name>
    <dbReference type="NCBI Taxonomy" id="418495"/>
    <lineage>
        <taxon>Bacteria</taxon>
        <taxon>Bacillati</taxon>
        <taxon>Actinomycetota</taxon>
        <taxon>Actinomycetes</taxon>
        <taxon>Pseudonocardiales</taxon>
        <taxon>Pseudonocardiaceae</taxon>
        <taxon>Saccharopolyspora</taxon>
    </lineage>
</organism>
<keyword evidence="6" id="KW-0460">Magnesium</keyword>
<dbReference type="InterPro" id="IPR044651">
    <property type="entry name" value="OTSB-like"/>
</dbReference>
<dbReference type="SFLD" id="SFLDG01129">
    <property type="entry name" value="C1.5:_HAD__Beta-PGM__Phosphata"/>
    <property type="match status" value="1"/>
</dbReference>
<evidence type="ECO:0000313" key="7">
    <source>
        <dbReference type="EMBL" id="SDZ48697.1"/>
    </source>
</evidence>
<dbReference type="CDD" id="cd01627">
    <property type="entry name" value="HAD_TPP"/>
    <property type="match status" value="1"/>
</dbReference>
<dbReference type="Gene3D" id="3.30.70.1020">
    <property type="entry name" value="Trehalose-6-phosphate phosphatase related protein, domain 2"/>
    <property type="match status" value="1"/>
</dbReference>
<dbReference type="InterPro" id="IPR006379">
    <property type="entry name" value="HAD-SF_hydro_IIB"/>
</dbReference>
<proteinExistence type="inferred from homology"/>
<dbReference type="InterPro" id="IPR023214">
    <property type="entry name" value="HAD_sf"/>
</dbReference>
<evidence type="ECO:0000256" key="6">
    <source>
        <dbReference type="RuleBase" id="RU361117"/>
    </source>
</evidence>
<dbReference type="PANTHER" id="PTHR43768:SF3">
    <property type="entry name" value="TREHALOSE 6-PHOSPHATE PHOSPHATASE"/>
    <property type="match status" value="1"/>
</dbReference>
<dbReference type="InterPro" id="IPR006439">
    <property type="entry name" value="HAD-SF_hydro_IA"/>
</dbReference>
<accession>A0A1H3TFH7</accession>
<dbReference type="EC" id="3.1.3.12" evidence="6"/>
<evidence type="ECO:0000256" key="5">
    <source>
        <dbReference type="ARBA" id="ARBA00024179"/>
    </source>
</evidence>
<comment type="function">
    <text evidence="5 6">Removes the phosphate from trehalose 6-phosphate to produce free trehalose.</text>
</comment>
<comment type="catalytic activity">
    <reaction evidence="1 6">
        <text>alpha,alpha-trehalose 6-phosphate + H2O = alpha,alpha-trehalose + phosphate</text>
        <dbReference type="Rhea" id="RHEA:23420"/>
        <dbReference type="ChEBI" id="CHEBI:15377"/>
        <dbReference type="ChEBI" id="CHEBI:16551"/>
        <dbReference type="ChEBI" id="CHEBI:43474"/>
        <dbReference type="ChEBI" id="CHEBI:58429"/>
        <dbReference type="EC" id="3.1.3.12"/>
    </reaction>
</comment>